<name>A0A7G1KWL8_9NOCA</name>
<proteinExistence type="predicted"/>
<keyword evidence="1" id="KW-0614">Plasmid</keyword>
<organism evidence="1 2">
    <name type="scientific">Nocardia wallacei</name>
    <dbReference type="NCBI Taxonomy" id="480035"/>
    <lineage>
        <taxon>Bacteria</taxon>
        <taxon>Bacillati</taxon>
        <taxon>Actinomycetota</taxon>
        <taxon>Actinomycetes</taxon>
        <taxon>Mycobacteriales</taxon>
        <taxon>Nocardiaceae</taxon>
        <taxon>Nocardia</taxon>
    </lineage>
</organism>
<evidence type="ECO:0000313" key="2">
    <source>
        <dbReference type="Proteomes" id="UP000516173"/>
    </source>
</evidence>
<dbReference type="RefSeq" id="WP_187689667.1">
    <property type="nucleotide sequence ID" value="NZ_AP023397.1"/>
</dbReference>
<dbReference type="EMBL" id="AP023397">
    <property type="protein sequence ID" value="BCK59462.1"/>
    <property type="molecule type" value="Genomic_DNA"/>
</dbReference>
<reference evidence="1 2" key="1">
    <citation type="submission" date="2020-08" db="EMBL/GenBank/DDBJ databases">
        <title>Genome Sequencing of Nocardia wallacei strain FMUON74 and assembly.</title>
        <authorList>
            <person name="Toyokawa M."/>
            <person name="Uesaka K."/>
        </authorList>
    </citation>
    <scope>NUCLEOTIDE SEQUENCE [LARGE SCALE GENOMIC DNA]</scope>
    <source>
        <strain evidence="1 2">FMUON74</strain>
        <plasmid evidence="1 2">pFMUON74</plasmid>
    </source>
</reference>
<accession>A0A7G1KWL8</accession>
<gene>
    <name evidence="1" type="ORF">NWFMUON74_72340</name>
</gene>
<sequence>MPERSTFETIGEPADAAAAARLIKTGYLRADSARPFQDGLKLLASHLQHEPIPELATLTQRIEDYAARPRPYLPRASRDLGTSETFTAWINPARILLKLPGTRSFIHDNSHAARRRQTGASRSEYTPANPVAGITEFAERLAMEQGDPDGLAELFGSAAEPAIQVEAWDMPAGPLFRVETNGNHRVAALAALAVPCVLAEVRLHTGLFDTSPTADLDQMDDIDRYRRLLHTFDVAAFSDFGMMGAFSISSRWPILIRDPESAVKSLTSMEQIIGSPITSSIGQIPRSWFASPDELRAVSRDLDASLARFIGGHSRPRLRRFRWRSPA</sequence>
<keyword evidence="2" id="KW-1185">Reference proteome</keyword>
<dbReference type="GeneID" id="80351598"/>
<dbReference type="KEGG" id="nwl:NWFMUON74_72340"/>
<protein>
    <submittedName>
        <fullName evidence="1">Uncharacterized protein</fullName>
    </submittedName>
</protein>
<dbReference type="Proteomes" id="UP000516173">
    <property type="component" value="Plasmid pFMUON74"/>
</dbReference>
<dbReference type="AlphaFoldDB" id="A0A7G1KWL8"/>
<geneLocation type="plasmid" evidence="1 2">
    <name>pFMUON74</name>
</geneLocation>
<evidence type="ECO:0000313" key="1">
    <source>
        <dbReference type="EMBL" id="BCK59462.1"/>
    </source>
</evidence>